<feature type="signal peptide" evidence="1">
    <location>
        <begin position="1"/>
        <end position="22"/>
    </location>
</feature>
<accession>A0ABP0JW74</accession>
<dbReference type="InterPro" id="IPR039367">
    <property type="entry name" value="Och1-like"/>
</dbReference>
<feature type="chain" id="PRO_5046734973" evidence="1">
    <location>
        <begin position="23"/>
        <end position="292"/>
    </location>
</feature>
<evidence type="ECO:0000313" key="3">
    <source>
        <dbReference type="Proteomes" id="UP001642484"/>
    </source>
</evidence>
<dbReference type="SUPFAM" id="SSF53448">
    <property type="entry name" value="Nucleotide-diphospho-sugar transferases"/>
    <property type="match status" value="1"/>
</dbReference>
<keyword evidence="1" id="KW-0732">Signal</keyword>
<dbReference type="PANTHER" id="PTHR31834">
    <property type="entry name" value="INITIATION-SPECIFIC ALPHA-1,6-MANNOSYLTRANSFERASE"/>
    <property type="match status" value="1"/>
</dbReference>
<name>A0ABP0JW74_9DINO</name>
<evidence type="ECO:0000256" key="1">
    <source>
        <dbReference type="SAM" id="SignalP"/>
    </source>
</evidence>
<organism evidence="2 3">
    <name type="scientific">Durusdinium trenchii</name>
    <dbReference type="NCBI Taxonomy" id="1381693"/>
    <lineage>
        <taxon>Eukaryota</taxon>
        <taxon>Sar</taxon>
        <taxon>Alveolata</taxon>
        <taxon>Dinophyceae</taxon>
        <taxon>Suessiales</taxon>
        <taxon>Symbiodiniaceae</taxon>
        <taxon>Durusdinium</taxon>
    </lineage>
</organism>
<gene>
    <name evidence="2" type="ORF">CCMP2556_LOCUS13321</name>
</gene>
<sequence>MRWNTAPWSSLLVPVLPVLALAEDCSLLATRSRVQHVGPTKIPCKIHQTWKSHTPPPELRSYMHTWIQMNPQCEHKLWNDTEIEVLVKEKSHDFNWMPSIWNSLQPTERADFFRYLVLYTEGGYYADLDVTCVAPIAEYQVPQDVSMLVGYEYGHRWSEEQRLEVFFARPEQFAKYFLAAAPQSPLLQRCLEMLQERFHWKVQDPVEFGTGLLSDAVHEFLEKQNPQDALAKENEIRRRFPRTHFLSYPSGQVYGDDDWKLFILPAGSVNSASQVASDDPDQAGDLMVHRVG</sequence>
<dbReference type="InterPro" id="IPR029044">
    <property type="entry name" value="Nucleotide-diphossugar_trans"/>
</dbReference>
<dbReference type="Gene3D" id="3.90.550.20">
    <property type="match status" value="1"/>
</dbReference>
<keyword evidence="3" id="KW-1185">Reference proteome</keyword>
<dbReference type="EMBL" id="CAXAMN010006668">
    <property type="protein sequence ID" value="CAK9018574.1"/>
    <property type="molecule type" value="Genomic_DNA"/>
</dbReference>
<proteinExistence type="predicted"/>
<reference evidence="2 3" key="1">
    <citation type="submission" date="2024-02" db="EMBL/GenBank/DDBJ databases">
        <authorList>
            <person name="Chen Y."/>
            <person name="Shah S."/>
            <person name="Dougan E. K."/>
            <person name="Thang M."/>
            <person name="Chan C."/>
        </authorList>
    </citation>
    <scope>NUCLEOTIDE SEQUENCE [LARGE SCALE GENOMIC DNA]</scope>
</reference>
<dbReference type="PANTHER" id="PTHR31834:SF1">
    <property type="entry name" value="INITIATION-SPECIFIC ALPHA-1,6-MANNOSYLTRANSFERASE"/>
    <property type="match status" value="1"/>
</dbReference>
<comment type="caution">
    <text evidence="2">The sequence shown here is derived from an EMBL/GenBank/DDBJ whole genome shotgun (WGS) entry which is preliminary data.</text>
</comment>
<protein>
    <submittedName>
        <fullName evidence="2">Uncharacterized protein</fullName>
    </submittedName>
</protein>
<dbReference type="Pfam" id="PF04488">
    <property type="entry name" value="Gly_transf_sug"/>
    <property type="match status" value="1"/>
</dbReference>
<dbReference type="InterPro" id="IPR007577">
    <property type="entry name" value="GlycoTrfase_DXD_sugar-bd_CS"/>
</dbReference>
<dbReference type="Proteomes" id="UP001642484">
    <property type="component" value="Unassembled WGS sequence"/>
</dbReference>
<evidence type="ECO:0000313" key="2">
    <source>
        <dbReference type="EMBL" id="CAK9018574.1"/>
    </source>
</evidence>